<keyword evidence="1" id="KW-0378">Hydrolase</keyword>
<evidence type="ECO:0000256" key="2">
    <source>
        <dbReference type="ARBA" id="ARBA00047591"/>
    </source>
</evidence>
<evidence type="ECO:0000256" key="3">
    <source>
        <dbReference type="ARBA" id="ARBA00048461"/>
    </source>
</evidence>
<evidence type="ECO:0000313" key="5">
    <source>
        <dbReference type="EMBL" id="WFD38358.1"/>
    </source>
</evidence>
<evidence type="ECO:0000259" key="4">
    <source>
        <dbReference type="Pfam" id="PF20434"/>
    </source>
</evidence>
<dbReference type="InterPro" id="IPR029058">
    <property type="entry name" value="AB_hydrolase_fold"/>
</dbReference>
<comment type="catalytic activity">
    <reaction evidence="2">
        <text>a diacylglycerol + H2O = a monoacylglycerol + a fatty acid + H(+)</text>
        <dbReference type="Rhea" id="RHEA:32731"/>
        <dbReference type="ChEBI" id="CHEBI:15377"/>
        <dbReference type="ChEBI" id="CHEBI:15378"/>
        <dbReference type="ChEBI" id="CHEBI:17408"/>
        <dbReference type="ChEBI" id="CHEBI:18035"/>
        <dbReference type="ChEBI" id="CHEBI:28868"/>
    </reaction>
</comment>
<gene>
    <name evidence="5" type="ORF">MJAP1_001309</name>
</gene>
<dbReference type="GeneID" id="85224958"/>
<name>A0AAF0EWC9_9BASI</name>
<proteinExistence type="predicted"/>
<comment type="catalytic activity">
    <reaction evidence="3">
        <text>a monoacylglycerol + H2O = glycerol + a fatty acid + H(+)</text>
        <dbReference type="Rhea" id="RHEA:15245"/>
        <dbReference type="ChEBI" id="CHEBI:15377"/>
        <dbReference type="ChEBI" id="CHEBI:15378"/>
        <dbReference type="ChEBI" id="CHEBI:17408"/>
        <dbReference type="ChEBI" id="CHEBI:17754"/>
        <dbReference type="ChEBI" id="CHEBI:28868"/>
    </reaction>
</comment>
<feature type="domain" description="BD-FAE-like" evidence="4">
    <location>
        <begin position="178"/>
        <end position="393"/>
    </location>
</feature>
<dbReference type="AlphaFoldDB" id="A0AAF0EWC9"/>
<evidence type="ECO:0000256" key="1">
    <source>
        <dbReference type="ARBA" id="ARBA00022801"/>
    </source>
</evidence>
<dbReference type="Pfam" id="PF20434">
    <property type="entry name" value="BD-FAE"/>
    <property type="match status" value="1"/>
</dbReference>
<dbReference type="GO" id="GO:0016787">
    <property type="term" value="F:hydrolase activity"/>
    <property type="evidence" value="ECO:0007669"/>
    <property type="project" value="UniProtKB-KW"/>
</dbReference>
<dbReference type="PANTHER" id="PTHR48081">
    <property type="entry name" value="AB HYDROLASE SUPERFAMILY PROTEIN C4A8.06C"/>
    <property type="match status" value="1"/>
</dbReference>
<dbReference type="Proteomes" id="UP001217754">
    <property type="component" value="Chromosome 2"/>
</dbReference>
<protein>
    <recommendedName>
        <fullName evidence="4">BD-FAE-like domain-containing protein</fullName>
    </recommendedName>
</protein>
<dbReference type="EMBL" id="CP119959">
    <property type="protein sequence ID" value="WFD38358.1"/>
    <property type="molecule type" value="Genomic_DNA"/>
</dbReference>
<dbReference type="InterPro" id="IPR050300">
    <property type="entry name" value="GDXG_lipolytic_enzyme"/>
</dbReference>
<sequence length="443" mass="48554">MISLTAVLVPLFAVALLPFLFVLVVYSVAWTAYLLVAQQDPPPYALLGSAALARLIPFLPLAPLRCVKVVKASAQYVWACLWNIRIAHDWFLRYVYYTRAKERGEPIFDTIPYGIPFSRQVLDVYPAPRTAGPEPRSTLAAPEVTGLGIQRGVPVLVIVPAPILPSSILGHRKTYLQLALSMRKLGYCVVVPDITYYPASRIRQSVIDLRLALSWVGAHISSYGGNPASIYVMGFGLSAHLVSLTLIQEATVLSHTLVVNAIAHGEESSAGASPHGALQAEKREQVAMRLKNLEIYVPQVRLPHLAGVVLLAGVSDVVKEYRHEMEQGTEHLSYLRRSSGPSHGQCLLHSPAHLLVESRGIVDPSFLPPKFLLIHGGKDQVVPISHSTLLNTLLSEAGVKQVEMRAYRELGHLETLTSLLTIPCQKDSAYAPQLLADVREFIS</sequence>
<dbReference type="SUPFAM" id="SSF53474">
    <property type="entry name" value="alpha/beta-Hydrolases"/>
    <property type="match status" value="1"/>
</dbReference>
<reference evidence="5" key="1">
    <citation type="submission" date="2023-03" db="EMBL/GenBank/DDBJ databases">
        <title>Mating type loci evolution in Malassezia.</title>
        <authorList>
            <person name="Coelho M.A."/>
        </authorList>
    </citation>
    <scope>NUCLEOTIDE SEQUENCE</scope>
    <source>
        <strain evidence="5">CBS 9431</strain>
    </source>
</reference>
<evidence type="ECO:0000313" key="6">
    <source>
        <dbReference type="Proteomes" id="UP001217754"/>
    </source>
</evidence>
<dbReference type="PANTHER" id="PTHR48081:SF33">
    <property type="entry name" value="KYNURENINE FORMAMIDASE"/>
    <property type="match status" value="1"/>
</dbReference>
<accession>A0AAF0EWC9</accession>
<keyword evidence="6" id="KW-1185">Reference proteome</keyword>
<dbReference type="Gene3D" id="3.40.50.1820">
    <property type="entry name" value="alpha/beta hydrolase"/>
    <property type="match status" value="1"/>
</dbReference>
<dbReference type="RefSeq" id="XP_060121255.1">
    <property type="nucleotide sequence ID" value="XM_060265272.1"/>
</dbReference>
<dbReference type="InterPro" id="IPR049492">
    <property type="entry name" value="BD-FAE-like_dom"/>
</dbReference>
<organism evidence="5 6">
    <name type="scientific">Malassezia japonica</name>
    <dbReference type="NCBI Taxonomy" id="223818"/>
    <lineage>
        <taxon>Eukaryota</taxon>
        <taxon>Fungi</taxon>
        <taxon>Dikarya</taxon>
        <taxon>Basidiomycota</taxon>
        <taxon>Ustilaginomycotina</taxon>
        <taxon>Malasseziomycetes</taxon>
        <taxon>Malasseziales</taxon>
        <taxon>Malasseziaceae</taxon>
        <taxon>Malassezia</taxon>
    </lineage>
</organism>